<dbReference type="Proteomes" id="UP001582793">
    <property type="component" value="Unassembled WGS sequence"/>
</dbReference>
<evidence type="ECO:0000256" key="1">
    <source>
        <dbReference type="ARBA" id="ARBA00023002"/>
    </source>
</evidence>
<dbReference type="InterPro" id="IPR036010">
    <property type="entry name" value="2Fe-2S_ferredoxin-like_sf"/>
</dbReference>
<organism evidence="2 3">
    <name type="scientific">Polymorphospora lycopeni</name>
    <dbReference type="NCBI Taxonomy" id="3140240"/>
    <lineage>
        <taxon>Bacteria</taxon>
        <taxon>Bacillati</taxon>
        <taxon>Actinomycetota</taxon>
        <taxon>Actinomycetes</taxon>
        <taxon>Micromonosporales</taxon>
        <taxon>Micromonosporaceae</taxon>
        <taxon>Polymorphospora</taxon>
    </lineage>
</organism>
<protein>
    <submittedName>
        <fullName evidence="2">(2Fe-2S)-binding protein</fullName>
    </submittedName>
</protein>
<reference evidence="2 3" key="1">
    <citation type="submission" date="2024-04" db="EMBL/GenBank/DDBJ databases">
        <title>Polymorphospora sp. isolated from Baiyangdian Lake in Xiong'an New Area.</title>
        <authorList>
            <person name="Zhang X."/>
            <person name="Liu J."/>
        </authorList>
    </citation>
    <scope>NUCLEOTIDE SEQUENCE [LARGE SCALE GENOMIC DNA]</scope>
    <source>
        <strain evidence="2 3">2-325</strain>
    </source>
</reference>
<dbReference type="Gene3D" id="3.10.20.440">
    <property type="entry name" value="2Fe-2S iron-sulphur cluster binding domain, sarcosine oxidase, alpha subunit, N-terminal domain"/>
    <property type="match status" value="1"/>
</dbReference>
<keyword evidence="1" id="KW-0560">Oxidoreductase</keyword>
<dbReference type="Pfam" id="PF13510">
    <property type="entry name" value="Fer2_4"/>
    <property type="match status" value="1"/>
</dbReference>
<accession>A0ABV5CXS1</accession>
<gene>
    <name evidence="2" type="ORF">AAFH96_26820</name>
</gene>
<dbReference type="EMBL" id="JBCGDC010000103">
    <property type="protein sequence ID" value="MFB6396690.1"/>
    <property type="molecule type" value="Genomic_DNA"/>
</dbReference>
<comment type="caution">
    <text evidence="2">The sequence shown here is derived from an EMBL/GenBank/DDBJ whole genome shotgun (WGS) entry which is preliminary data.</text>
</comment>
<proteinExistence type="predicted"/>
<dbReference type="SUPFAM" id="SSF54292">
    <property type="entry name" value="2Fe-2S ferredoxin-like"/>
    <property type="match status" value="1"/>
</dbReference>
<keyword evidence="3" id="KW-1185">Reference proteome</keyword>
<evidence type="ECO:0000313" key="3">
    <source>
        <dbReference type="Proteomes" id="UP001582793"/>
    </source>
</evidence>
<name>A0ABV5CXS1_9ACTN</name>
<sequence length="93" mass="9971">MTEQREDFTFDDRRVGFTAGQTVGAALVGAGIRSWRTTRVEGRPRGVFCGIGVCFDCLITIDGVPNQRACLVPAQPGMAVRTQEGGGRDQLAV</sequence>
<dbReference type="RefSeq" id="WP_364217600.1">
    <property type="nucleotide sequence ID" value="NZ_JBCGDC010000103.1"/>
</dbReference>
<evidence type="ECO:0000313" key="2">
    <source>
        <dbReference type="EMBL" id="MFB6396690.1"/>
    </source>
</evidence>
<dbReference type="InterPro" id="IPR042204">
    <property type="entry name" value="2Fe-2S-bd_N"/>
</dbReference>